<dbReference type="KEGG" id="amuc:Pan181_34560"/>
<gene>
    <name evidence="1" type="ORF">Pan181_34560</name>
</gene>
<dbReference type="EMBL" id="CP036278">
    <property type="protein sequence ID" value="QDU57242.1"/>
    <property type="molecule type" value="Genomic_DNA"/>
</dbReference>
<dbReference type="RefSeq" id="WP_145248276.1">
    <property type="nucleotide sequence ID" value="NZ_CP036278.1"/>
</dbReference>
<dbReference type="Proteomes" id="UP000315750">
    <property type="component" value="Chromosome"/>
</dbReference>
<protein>
    <submittedName>
        <fullName evidence="1">Uncharacterized protein</fullName>
    </submittedName>
</protein>
<name>A0A518AR95_9BACT</name>
<dbReference type="AlphaFoldDB" id="A0A518AR95"/>
<organism evidence="1 2">
    <name type="scientific">Aeoliella mucimassa</name>
    <dbReference type="NCBI Taxonomy" id="2527972"/>
    <lineage>
        <taxon>Bacteria</taxon>
        <taxon>Pseudomonadati</taxon>
        <taxon>Planctomycetota</taxon>
        <taxon>Planctomycetia</taxon>
        <taxon>Pirellulales</taxon>
        <taxon>Lacipirellulaceae</taxon>
        <taxon>Aeoliella</taxon>
    </lineage>
</organism>
<proteinExistence type="predicted"/>
<keyword evidence="2" id="KW-1185">Reference proteome</keyword>
<evidence type="ECO:0000313" key="1">
    <source>
        <dbReference type="EMBL" id="QDU57242.1"/>
    </source>
</evidence>
<dbReference type="OrthoDB" id="9818844at2"/>
<reference evidence="1 2" key="1">
    <citation type="submission" date="2019-02" db="EMBL/GenBank/DDBJ databases">
        <title>Deep-cultivation of Planctomycetes and their phenomic and genomic characterization uncovers novel biology.</title>
        <authorList>
            <person name="Wiegand S."/>
            <person name="Jogler M."/>
            <person name="Boedeker C."/>
            <person name="Pinto D."/>
            <person name="Vollmers J."/>
            <person name="Rivas-Marin E."/>
            <person name="Kohn T."/>
            <person name="Peeters S.H."/>
            <person name="Heuer A."/>
            <person name="Rast P."/>
            <person name="Oberbeckmann S."/>
            <person name="Bunk B."/>
            <person name="Jeske O."/>
            <person name="Meyerdierks A."/>
            <person name="Storesund J.E."/>
            <person name="Kallscheuer N."/>
            <person name="Luecker S."/>
            <person name="Lage O.M."/>
            <person name="Pohl T."/>
            <person name="Merkel B.J."/>
            <person name="Hornburger P."/>
            <person name="Mueller R.-W."/>
            <person name="Bruemmer F."/>
            <person name="Labrenz M."/>
            <person name="Spormann A.M."/>
            <person name="Op den Camp H."/>
            <person name="Overmann J."/>
            <person name="Amann R."/>
            <person name="Jetten M.S.M."/>
            <person name="Mascher T."/>
            <person name="Medema M.H."/>
            <person name="Devos D.P."/>
            <person name="Kaster A.-K."/>
            <person name="Ovreas L."/>
            <person name="Rohde M."/>
            <person name="Galperin M.Y."/>
            <person name="Jogler C."/>
        </authorList>
    </citation>
    <scope>NUCLEOTIDE SEQUENCE [LARGE SCALE GENOMIC DNA]</scope>
    <source>
        <strain evidence="1 2">Pan181</strain>
    </source>
</reference>
<evidence type="ECO:0000313" key="2">
    <source>
        <dbReference type="Proteomes" id="UP000315750"/>
    </source>
</evidence>
<sequence>MDPTKRSELERLFSASADDGATRDQIEAMEELLLDQPEMQDHFLKLVAVHVLLDAEIRKTDATSPSLDGDDNAANGCPIPMPNEATAEEAAVQPAPRKVNRRALWQASALAASLFLMFWVGRVSNDGRTLDSEHHDLISIQDSRVRTDGLAILNNDSLELLGELTRDTGVTSVLLPHQSSSSQSQVTLCNGSAWYERPARKREQGYLVALKPGEHLSACIDTDAMGRNSLAVAEIDSSGYLTGKTMQFNNLPSGVSTVQQARAGAVGELSEINASAYTKYYLFAGSHMLYDDNEQEIWRQSDFEVQLDQDGLLVLGWDDSGYSGLIQAKEFEAPPDRDYNDIRAMLRISSPIKHGQGLVFSPPAITPEQLAPEESKGYTFQVDPHQQVIMAVYSDAMWQNSMRVIDTHTGRIIWSDDGPPEIHGVRQERNRGIYLITNSTDETEHYLIQGRHRPGGSGPDAAWVHNKFRVLAKDNKTAVVGFDDPQKSGPLDSWDDVRVFLRKFAE</sequence>
<accession>A0A518AR95</accession>